<accession>A0A090IMV8</accession>
<dbReference type="CDD" id="cd17932">
    <property type="entry name" value="DEXQc_UvrD"/>
    <property type="match status" value="1"/>
</dbReference>
<evidence type="ECO:0000256" key="5">
    <source>
        <dbReference type="ARBA" id="ARBA00022840"/>
    </source>
</evidence>
<keyword evidence="3 10" id="KW-0378">Hydrolase</keyword>
<keyword evidence="4 10" id="KW-0347">Helicase</keyword>
<keyword evidence="2 10" id="KW-0547">Nucleotide-binding</keyword>
<dbReference type="HOGENOM" id="CLU_006494_0_1_6"/>
<sequence>MQIKATTFAQWLVQGDYYQLELEQEQLLFTSHKFQVSVPFDKWSGKVTFQRGLVWSSLCFYNRNDQIAWRVSGLPWQECDESINRVLNAYANWKESKISLLNELQPQMVELVETFCHQKRFLKQTEALLMVEKLYDLFEQTGLSIPLAKQLKPDCMALVLDWLTEPEQQLKTLNEDWLENQKIEWKTFFSQCESQPLNESQQSALLLNEDHTLVLAGAGSGKTSVLVARVNYLIESGQAQADEILLLAFGRQAAQEMSGRIIEKFGFDVGQKVKVATFHQLGLDIIRHVEYQQPKLSCLVTNEKDRKEWFSHVLDSEWKNATAVNRWKKHLKKWPIAYLRGDVDLKEESHNEKLQEWLYKQICQLNALQLDKKAVIKKIEYHADAIRLKSELNIVWPFFKAYERTLKQEEAIDYEIMITKAKRYINDKKYDLPWSFVMVDEYQDISPQRLDLIESICHNENIHQNKATLFAVGDDWQAIYRFSGADVSLTTDFETRFQSTKVTQLSTTYRFNDQIGAVANRFIQENPLQLKKELTSFTKQKRKAVKVIEHQSIEKELLSLSKNIRDGEKVVILGRNHSHKPDNFDDWVKYYPGLNLEYNTCHASKGTEADYVFIVEMTAGQFPMKTRTISLDGALLPHEEDFPYAEERRLFYVALTRAKKKVWIIYHGKPSPFVQEIVDKDYPVIID</sequence>
<dbReference type="InterPro" id="IPR013986">
    <property type="entry name" value="DExx_box_DNA_helicase_dom_sf"/>
</dbReference>
<comment type="similarity">
    <text evidence="1">Belongs to the helicase family. UvrD subfamily.</text>
</comment>
<feature type="binding site" evidence="10">
    <location>
        <begin position="216"/>
        <end position="223"/>
    </location>
    <ligand>
        <name>ATP</name>
        <dbReference type="ChEBI" id="CHEBI:30616"/>
    </ligand>
</feature>
<comment type="catalytic activity">
    <reaction evidence="7">
        <text>Couples ATP hydrolysis with the unwinding of duplex DNA by translocating in the 3'-5' direction.</text>
        <dbReference type="EC" id="5.6.2.4"/>
    </reaction>
</comment>
<evidence type="ECO:0000256" key="9">
    <source>
        <dbReference type="ARBA" id="ARBA00048988"/>
    </source>
</evidence>
<evidence type="ECO:0000256" key="4">
    <source>
        <dbReference type="ARBA" id="ARBA00022806"/>
    </source>
</evidence>
<dbReference type="InterPro" id="IPR022161">
    <property type="entry name" value="Helicase_IV_N"/>
</dbReference>
<name>A0A090IMV8_9GAMM</name>
<dbReference type="Pfam" id="PF13361">
    <property type="entry name" value="UvrD_C"/>
    <property type="match status" value="1"/>
</dbReference>
<evidence type="ECO:0000259" key="11">
    <source>
        <dbReference type="PROSITE" id="PS51198"/>
    </source>
</evidence>
<proteinExistence type="inferred from homology"/>
<dbReference type="STRING" id="80852.AWOD_I_1741"/>
<evidence type="ECO:0000256" key="6">
    <source>
        <dbReference type="ARBA" id="ARBA00023235"/>
    </source>
</evidence>
<dbReference type="InterPro" id="IPR014017">
    <property type="entry name" value="DNA_helicase_UvrD-like_C"/>
</dbReference>
<dbReference type="GO" id="GO:0003677">
    <property type="term" value="F:DNA binding"/>
    <property type="evidence" value="ECO:0007669"/>
    <property type="project" value="InterPro"/>
</dbReference>
<dbReference type="Gene3D" id="1.10.10.160">
    <property type="match status" value="1"/>
</dbReference>
<evidence type="ECO:0000256" key="1">
    <source>
        <dbReference type="ARBA" id="ARBA00009922"/>
    </source>
</evidence>
<dbReference type="GO" id="GO:0043138">
    <property type="term" value="F:3'-5' DNA helicase activity"/>
    <property type="evidence" value="ECO:0007669"/>
    <property type="project" value="UniProtKB-EC"/>
</dbReference>
<dbReference type="EC" id="5.6.2.4" evidence="8"/>
<evidence type="ECO:0000256" key="3">
    <source>
        <dbReference type="ARBA" id="ARBA00022801"/>
    </source>
</evidence>
<evidence type="ECO:0000313" key="12">
    <source>
        <dbReference type="EMBL" id="CED71807.1"/>
    </source>
</evidence>
<organism evidence="12 13">
    <name type="scientific">Aliivibrio wodanis</name>
    <dbReference type="NCBI Taxonomy" id="80852"/>
    <lineage>
        <taxon>Bacteria</taxon>
        <taxon>Pseudomonadati</taxon>
        <taxon>Pseudomonadota</taxon>
        <taxon>Gammaproteobacteria</taxon>
        <taxon>Vibrionales</taxon>
        <taxon>Vibrionaceae</taxon>
        <taxon>Aliivibrio</taxon>
    </lineage>
</organism>
<dbReference type="PATRIC" id="fig|80852.17.peg.1795"/>
<dbReference type="GO" id="GO:0000725">
    <property type="term" value="P:recombinational repair"/>
    <property type="evidence" value="ECO:0007669"/>
    <property type="project" value="TreeGrafter"/>
</dbReference>
<dbReference type="PANTHER" id="PTHR11070:SF63">
    <property type="entry name" value="DNA HELICASE IV"/>
    <property type="match status" value="1"/>
</dbReference>
<dbReference type="GO" id="GO:0005829">
    <property type="term" value="C:cytosol"/>
    <property type="evidence" value="ECO:0007669"/>
    <property type="project" value="TreeGrafter"/>
</dbReference>
<dbReference type="InterPro" id="IPR027417">
    <property type="entry name" value="P-loop_NTPase"/>
</dbReference>
<dbReference type="FunFam" id="3.40.50.300:FF:000975">
    <property type="entry name" value="DNA helicase"/>
    <property type="match status" value="1"/>
</dbReference>
<dbReference type="GO" id="GO:0005524">
    <property type="term" value="F:ATP binding"/>
    <property type="evidence" value="ECO:0007669"/>
    <property type="project" value="UniProtKB-UniRule"/>
</dbReference>
<evidence type="ECO:0000256" key="7">
    <source>
        <dbReference type="ARBA" id="ARBA00034617"/>
    </source>
</evidence>
<keyword evidence="5 10" id="KW-0067">ATP-binding</keyword>
<dbReference type="PROSITE" id="PS51198">
    <property type="entry name" value="UVRD_HELICASE_ATP_BIND"/>
    <property type="match status" value="1"/>
</dbReference>
<dbReference type="PANTHER" id="PTHR11070">
    <property type="entry name" value="UVRD / RECB / PCRA DNA HELICASE FAMILY MEMBER"/>
    <property type="match status" value="1"/>
</dbReference>
<dbReference type="GO" id="GO:0016887">
    <property type="term" value="F:ATP hydrolysis activity"/>
    <property type="evidence" value="ECO:0007669"/>
    <property type="project" value="RHEA"/>
</dbReference>
<reference evidence="13" key="1">
    <citation type="submission" date="2014-09" db="EMBL/GenBank/DDBJ databases">
        <authorList>
            <person name="Hjerde E."/>
        </authorList>
    </citation>
    <scope>NUCLEOTIDE SEQUENCE [LARGE SCALE GENOMIC DNA]</scope>
    <source>
        <strain evidence="13">06/09/139</strain>
    </source>
</reference>
<evidence type="ECO:0000256" key="10">
    <source>
        <dbReference type="PROSITE-ProRule" id="PRU00560"/>
    </source>
</evidence>
<gene>
    <name evidence="12" type="ORF">AWOD_I_1741</name>
</gene>
<feature type="domain" description="UvrD-like helicase ATP-binding" evidence="11">
    <location>
        <begin position="195"/>
        <end position="512"/>
    </location>
</feature>
<dbReference type="Gene3D" id="3.40.50.300">
    <property type="entry name" value="P-loop containing nucleotide triphosphate hydrolases"/>
    <property type="match status" value="2"/>
</dbReference>
<dbReference type="AlphaFoldDB" id="A0A090IMV8"/>
<dbReference type="OrthoDB" id="5298826at2"/>
<dbReference type="SUPFAM" id="SSF52540">
    <property type="entry name" value="P-loop containing nucleoside triphosphate hydrolases"/>
    <property type="match status" value="1"/>
</dbReference>
<dbReference type="NCBIfam" id="NF008276">
    <property type="entry name" value="PRK11054.1"/>
    <property type="match status" value="1"/>
</dbReference>
<dbReference type="Pfam" id="PF12462">
    <property type="entry name" value="Helicase_IV_N"/>
    <property type="match status" value="1"/>
</dbReference>
<keyword evidence="13" id="KW-1185">Reference proteome</keyword>
<evidence type="ECO:0000313" key="13">
    <source>
        <dbReference type="Proteomes" id="UP000032427"/>
    </source>
</evidence>
<evidence type="ECO:0000256" key="8">
    <source>
        <dbReference type="ARBA" id="ARBA00034808"/>
    </source>
</evidence>
<dbReference type="GeneID" id="28541304"/>
<dbReference type="InterPro" id="IPR000212">
    <property type="entry name" value="DNA_helicase_UvrD/REP"/>
</dbReference>
<dbReference type="InterPro" id="IPR014016">
    <property type="entry name" value="UvrD-like_ATP-bd"/>
</dbReference>
<comment type="catalytic activity">
    <reaction evidence="9">
        <text>ATP + H2O = ADP + phosphate + H(+)</text>
        <dbReference type="Rhea" id="RHEA:13065"/>
        <dbReference type="ChEBI" id="CHEBI:15377"/>
        <dbReference type="ChEBI" id="CHEBI:15378"/>
        <dbReference type="ChEBI" id="CHEBI:30616"/>
        <dbReference type="ChEBI" id="CHEBI:43474"/>
        <dbReference type="ChEBI" id="CHEBI:456216"/>
        <dbReference type="EC" id="5.6.2.4"/>
    </reaction>
</comment>
<protein>
    <recommendedName>
        <fullName evidence="8">DNA 3'-5' helicase</fullName>
        <ecNumber evidence="8">5.6.2.4</ecNumber>
    </recommendedName>
</protein>
<dbReference type="EMBL" id="LN554846">
    <property type="protein sequence ID" value="CED71807.1"/>
    <property type="molecule type" value="Genomic_DNA"/>
</dbReference>
<dbReference type="CDD" id="cd18807">
    <property type="entry name" value="SF1_C_UvrD"/>
    <property type="match status" value="1"/>
</dbReference>
<dbReference type="KEGG" id="awd:AWOD_I_1741"/>
<keyword evidence="6" id="KW-0413">Isomerase</keyword>
<dbReference type="Proteomes" id="UP000032427">
    <property type="component" value="Chromosome 1"/>
</dbReference>
<dbReference type="Pfam" id="PF00580">
    <property type="entry name" value="UvrD-helicase"/>
    <property type="match status" value="1"/>
</dbReference>
<evidence type="ECO:0000256" key="2">
    <source>
        <dbReference type="ARBA" id="ARBA00022741"/>
    </source>
</evidence>